<dbReference type="AlphaFoldDB" id="F1TER1"/>
<sequence>MIDSILKLSLDEIKKGYSYNQDKGISTCLTCGKTFESGEMFSIDGRFYDASKAVQIHIQKEHEDMLDMLTSFDKKYTGITENQKELLLMIYKGMSDNDIAKKTGVAPATVRRQRFVFREKAKQAKLFLAIFEIVENKYLQRKEKAVNDELINVHAGAKMIDDRYLITKSEEDKIIESLFESLEPLRLKIFSSKEKKKVVILSKIAEQFEKKRKYSEKEVNEILKGIYSDFATIRRYLIEYGYMERTKDCREYWLK</sequence>
<dbReference type="STRING" id="588581.Cpap_1620"/>
<reference evidence="2" key="1">
    <citation type="submission" date="2009-07" db="EMBL/GenBank/DDBJ databases">
        <authorList>
            <consortium name="US DOE Joint Genome Institute (JGI-PGF)"/>
            <person name="Lucas S."/>
            <person name="Copeland A."/>
            <person name="Lapidus A."/>
            <person name="Glavina del Rio T."/>
            <person name="Tice H."/>
            <person name="Bruce D."/>
            <person name="Goodwin L."/>
            <person name="Pitluck S."/>
            <person name="Larimer F."/>
            <person name="Land M.L."/>
            <person name="Mouttaki H."/>
            <person name="He Z."/>
            <person name="Zhou J."/>
            <person name="Hemme C.L."/>
        </authorList>
    </citation>
    <scope>NUCLEOTIDE SEQUENCE</scope>
    <source>
        <strain evidence="2">DSM 2782</strain>
    </source>
</reference>
<dbReference type="InterPro" id="IPR036388">
    <property type="entry name" value="WH-like_DNA-bd_sf"/>
</dbReference>
<dbReference type="SUPFAM" id="SSF46894">
    <property type="entry name" value="C-terminal effector domain of the bipartite response regulators"/>
    <property type="match status" value="1"/>
</dbReference>
<dbReference type="Pfam" id="PF09860">
    <property type="entry name" value="DUF2087"/>
    <property type="match status" value="1"/>
</dbReference>
<reference evidence="2" key="2">
    <citation type="submission" date="2011-01" db="EMBL/GenBank/DDBJ databases">
        <title>The Non-contiguous Finished genome of Clostridium papyrosolvens.</title>
        <authorList>
            <person name="Lucas S."/>
            <person name="Copeland A."/>
            <person name="Lapidus A."/>
            <person name="Cheng J.-F."/>
            <person name="Goodwin L."/>
            <person name="Pitluck S."/>
            <person name="Misra M."/>
            <person name="Chertkov O."/>
            <person name="Detter J.C."/>
            <person name="Han C."/>
            <person name="Tapia R."/>
            <person name="Land M."/>
            <person name="Hauser L."/>
            <person name="Kyrpides N."/>
            <person name="Ivanova N."/>
            <person name="Pagani I."/>
            <person name="Mouttaki H."/>
            <person name="He Z."/>
            <person name="Zhou J."/>
            <person name="Hemme C.L."/>
            <person name="Woyke T."/>
        </authorList>
    </citation>
    <scope>NUCLEOTIDE SEQUENCE [LARGE SCALE GENOMIC DNA]</scope>
    <source>
        <strain evidence="2">DSM 2782</strain>
    </source>
</reference>
<dbReference type="EMBL" id="ACXX02000009">
    <property type="protein sequence ID" value="EGD47227.1"/>
    <property type="molecule type" value="Genomic_DNA"/>
</dbReference>
<dbReference type="GO" id="GO:0006355">
    <property type="term" value="P:regulation of DNA-templated transcription"/>
    <property type="evidence" value="ECO:0007669"/>
    <property type="project" value="InterPro"/>
</dbReference>
<gene>
    <name evidence="2" type="ORF">Cpap_1620</name>
</gene>
<name>F1TER1_9FIRM</name>
<dbReference type="GO" id="GO:0003677">
    <property type="term" value="F:DNA binding"/>
    <property type="evidence" value="ECO:0007669"/>
    <property type="project" value="InterPro"/>
</dbReference>
<dbReference type="InterPro" id="IPR016032">
    <property type="entry name" value="Sig_transdc_resp-reg_C-effctor"/>
</dbReference>
<keyword evidence="3" id="KW-1185">Reference proteome</keyword>
<accession>F1TER1</accession>
<evidence type="ECO:0000313" key="2">
    <source>
        <dbReference type="EMBL" id="EGD47227.1"/>
    </source>
</evidence>
<evidence type="ECO:0000313" key="3">
    <source>
        <dbReference type="Proteomes" id="UP000003860"/>
    </source>
</evidence>
<dbReference type="Proteomes" id="UP000003860">
    <property type="component" value="Unassembled WGS sequence"/>
</dbReference>
<dbReference type="OrthoDB" id="9789954at2"/>
<dbReference type="RefSeq" id="WP_004620333.1">
    <property type="nucleotide sequence ID" value="NZ_ACXX02000009.1"/>
</dbReference>
<proteinExistence type="predicted"/>
<feature type="domain" description="DUF2087" evidence="1">
    <location>
        <begin position="186"/>
        <end position="254"/>
    </location>
</feature>
<organism evidence="2 3">
    <name type="scientific">Ruminiclostridium papyrosolvens DSM 2782</name>
    <dbReference type="NCBI Taxonomy" id="588581"/>
    <lineage>
        <taxon>Bacteria</taxon>
        <taxon>Bacillati</taxon>
        <taxon>Bacillota</taxon>
        <taxon>Clostridia</taxon>
        <taxon>Eubacteriales</taxon>
        <taxon>Oscillospiraceae</taxon>
        <taxon>Ruminiclostridium</taxon>
    </lineage>
</organism>
<evidence type="ECO:0000259" key="1">
    <source>
        <dbReference type="Pfam" id="PF09860"/>
    </source>
</evidence>
<dbReference type="Gene3D" id="1.10.10.10">
    <property type="entry name" value="Winged helix-like DNA-binding domain superfamily/Winged helix DNA-binding domain"/>
    <property type="match status" value="1"/>
</dbReference>
<comment type="caution">
    <text evidence="2">The sequence shown here is derived from an EMBL/GenBank/DDBJ whole genome shotgun (WGS) entry which is preliminary data.</text>
</comment>
<dbReference type="InterPro" id="IPR018656">
    <property type="entry name" value="DUF2087"/>
</dbReference>
<dbReference type="eggNOG" id="COG3860">
    <property type="taxonomic scope" value="Bacteria"/>
</dbReference>
<protein>
    <recommendedName>
        <fullName evidence="1">DUF2087 domain-containing protein</fullName>
    </recommendedName>
</protein>